<feature type="region of interest" description="Disordered" evidence="3">
    <location>
        <begin position="2969"/>
        <end position="3065"/>
    </location>
</feature>
<feature type="region of interest" description="Disordered" evidence="3">
    <location>
        <begin position="110"/>
        <end position="287"/>
    </location>
</feature>
<dbReference type="InterPro" id="IPR035992">
    <property type="entry name" value="Ricin_B-like_lectins"/>
</dbReference>
<accession>A0A3Q2CK80</accession>
<reference evidence="5" key="1">
    <citation type="submission" date="2025-08" db="UniProtKB">
        <authorList>
            <consortium name="Ensembl"/>
        </authorList>
    </citation>
    <scope>IDENTIFICATION</scope>
</reference>
<feature type="compositionally biased region" description="Basic residues" evidence="3">
    <location>
        <begin position="1159"/>
        <end position="1170"/>
    </location>
</feature>
<feature type="compositionally biased region" description="Basic and acidic residues" evidence="3">
    <location>
        <begin position="602"/>
        <end position="612"/>
    </location>
</feature>
<feature type="compositionally biased region" description="Basic and acidic residues" evidence="3">
    <location>
        <begin position="1905"/>
        <end position="1931"/>
    </location>
</feature>
<feature type="compositionally biased region" description="Polar residues" evidence="3">
    <location>
        <begin position="1001"/>
        <end position="1044"/>
    </location>
</feature>
<feature type="compositionally biased region" description="Basic and acidic residues" evidence="3">
    <location>
        <begin position="1534"/>
        <end position="1568"/>
    </location>
</feature>
<evidence type="ECO:0000313" key="6">
    <source>
        <dbReference type="Proteomes" id="UP000265020"/>
    </source>
</evidence>
<feature type="compositionally biased region" description="Polar residues" evidence="3">
    <location>
        <begin position="1932"/>
        <end position="1943"/>
    </location>
</feature>
<dbReference type="InterPro" id="IPR001064">
    <property type="entry name" value="Beta/gamma_crystallin"/>
</dbReference>
<feature type="compositionally biased region" description="Polar residues" evidence="3">
    <location>
        <begin position="381"/>
        <end position="392"/>
    </location>
</feature>
<feature type="region of interest" description="Disordered" evidence="3">
    <location>
        <begin position="1409"/>
        <end position="1617"/>
    </location>
</feature>
<feature type="compositionally biased region" description="Polar residues" evidence="3">
    <location>
        <begin position="1606"/>
        <end position="1615"/>
    </location>
</feature>
<evidence type="ECO:0000256" key="2">
    <source>
        <dbReference type="ARBA" id="ARBA00022737"/>
    </source>
</evidence>
<feature type="compositionally biased region" description="Basic and acidic residues" evidence="3">
    <location>
        <begin position="853"/>
        <end position="867"/>
    </location>
</feature>
<dbReference type="PANTHER" id="PTHR11818:SF2">
    <property type="entry name" value="BETA_GAMMA CRYSTALLIN DOMAIN-CONTAINING PROTEIN 1"/>
    <property type="match status" value="1"/>
</dbReference>
<evidence type="ECO:0000256" key="3">
    <source>
        <dbReference type="SAM" id="MobiDB-lite"/>
    </source>
</evidence>
<feature type="compositionally biased region" description="Polar residues" evidence="3">
    <location>
        <begin position="3085"/>
        <end position="3096"/>
    </location>
</feature>
<dbReference type="PANTHER" id="PTHR11818">
    <property type="entry name" value="BETA/GAMMA CRYSTALLIN"/>
    <property type="match status" value="1"/>
</dbReference>
<feature type="compositionally biased region" description="Basic and acidic residues" evidence="3">
    <location>
        <begin position="3123"/>
        <end position="3140"/>
    </location>
</feature>
<feature type="compositionally biased region" description="Basic and acidic residues" evidence="3">
    <location>
        <begin position="541"/>
        <end position="551"/>
    </location>
</feature>
<feature type="compositionally biased region" description="Basic and acidic residues" evidence="3">
    <location>
        <begin position="2177"/>
        <end position="2188"/>
    </location>
</feature>
<feature type="compositionally biased region" description="Polar residues" evidence="3">
    <location>
        <begin position="1327"/>
        <end position="1336"/>
    </location>
</feature>
<dbReference type="InterPro" id="IPR011024">
    <property type="entry name" value="G_crystallin-like"/>
</dbReference>
<feature type="region of interest" description="Disordered" evidence="3">
    <location>
        <begin position="381"/>
        <end position="434"/>
    </location>
</feature>
<feature type="domain" description="Beta/gamma crystallin 'Greek key'" evidence="4">
    <location>
        <begin position="3248"/>
        <end position="3280"/>
    </location>
</feature>
<feature type="compositionally biased region" description="Polar residues" evidence="3">
    <location>
        <begin position="2149"/>
        <end position="2172"/>
    </location>
</feature>
<dbReference type="Gene3D" id="2.60.20.10">
    <property type="entry name" value="Crystallins"/>
    <property type="match status" value="6"/>
</dbReference>
<feature type="domain" description="Beta/gamma crystallin 'Greek key'" evidence="4">
    <location>
        <begin position="3728"/>
        <end position="3769"/>
    </location>
</feature>
<dbReference type="GeneTree" id="ENSGT00940000155695"/>
<feature type="compositionally biased region" description="Polar residues" evidence="3">
    <location>
        <begin position="818"/>
        <end position="827"/>
    </location>
</feature>
<feature type="region of interest" description="Disordered" evidence="3">
    <location>
        <begin position="1080"/>
        <end position="1220"/>
    </location>
</feature>
<dbReference type="KEGG" id="cvg:107088843"/>
<feature type="compositionally biased region" description="Basic and acidic residues" evidence="3">
    <location>
        <begin position="1337"/>
        <end position="1346"/>
    </location>
</feature>
<name>A0A3Q2CK80_CYPVA</name>
<feature type="compositionally biased region" description="Polar residues" evidence="3">
    <location>
        <begin position="1135"/>
        <end position="1145"/>
    </location>
</feature>
<feature type="domain" description="Beta/gamma crystallin 'Greek key'" evidence="4">
    <location>
        <begin position="3456"/>
        <end position="3498"/>
    </location>
</feature>
<feature type="compositionally biased region" description="Basic and acidic residues" evidence="3">
    <location>
        <begin position="1680"/>
        <end position="1700"/>
    </location>
</feature>
<feature type="compositionally biased region" description="Polar residues" evidence="3">
    <location>
        <begin position="711"/>
        <end position="720"/>
    </location>
</feature>
<feature type="compositionally biased region" description="Basic and acidic residues" evidence="3">
    <location>
        <begin position="1837"/>
        <end position="1864"/>
    </location>
</feature>
<feature type="compositionally biased region" description="Basic and acidic residues" evidence="3">
    <location>
        <begin position="2056"/>
        <end position="2071"/>
    </location>
</feature>
<feature type="compositionally biased region" description="Basic and acidic residues" evidence="3">
    <location>
        <begin position="2357"/>
        <end position="2386"/>
    </location>
</feature>
<feature type="compositionally biased region" description="Polar residues" evidence="3">
    <location>
        <begin position="3049"/>
        <end position="3064"/>
    </location>
</feature>
<feature type="compositionally biased region" description="Polar residues" evidence="3">
    <location>
        <begin position="688"/>
        <end position="703"/>
    </location>
</feature>
<feature type="compositionally biased region" description="Polar residues" evidence="3">
    <location>
        <begin position="590"/>
        <end position="601"/>
    </location>
</feature>
<evidence type="ECO:0000256" key="1">
    <source>
        <dbReference type="ARBA" id="ARBA00009646"/>
    </source>
</evidence>
<dbReference type="PROSITE" id="PS50231">
    <property type="entry name" value="RICIN_B_LECTIN"/>
    <property type="match status" value="1"/>
</dbReference>
<feature type="compositionally biased region" description="Basic and acidic residues" evidence="3">
    <location>
        <begin position="1774"/>
        <end position="1786"/>
    </location>
</feature>
<feature type="compositionally biased region" description="Basic and acidic residues" evidence="3">
    <location>
        <begin position="721"/>
        <end position="737"/>
    </location>
</feature>
<feature type="compositionally biased region" description="Low complexity" evidence="3">
    <location>
        <begin position="3104"/>
        <end position="3121"/>
    </location>
</feature>
<feature type="region of interest" description="Disordered" evidence="3">
    <location>
        <begin position="3080"/>
        <end position="3159"/>
    </location>
</feature>
<feature type="compositionally biased region" description="Low complexity" evidence="3">
    <location>
        <begin position="222"/>
        <end position="233"/>
    </location>
</feature>
<feature type="compositionally biased region" description="Polar residues" evidence="3">
    <location>
        <begin position="2518"/>
        <end position="2539"/>
    </location>
</feature>
<feature type="compositionally biased region" description="Acidic residues" evidence="3">
    <location>
        <begin position="1190"/>
        <end position="1201"/>
    </location>
</feature>
<feature type="domain" description="Beta/gamma crystallin 'Greek key'" evidence="4">
    <location>
        <begin position="3547"/>
        <end position="3589"/>
    </location>
</feature>
<feature type="compositionally biased region" description="Polar residues" evidence="3">
    <location>
        <begin position="1972"/>
        <end position="1995"/>
    </location>
</feature>
<dbReference type="OMA" id="DWDPHSE"/>
<organism evidence="5 6">
    <name type="scientific">Cyprinodon variegatus</name>
    <name type="common">Sheepshead minnow</name>
    <dbReference type="NCBI Taxonomy" id="28743"/>
    <lineage>
        <taxon>Eukaryota</taxon>
        <taxon>Metazoa</taxon>
        <taxon>Chordata</taxon>
        <taxon>Craniata</taxon>
        <taxon>Vertebrata</taxon>
        <taxon>Euteleostomi</taxon>
        <taxon>Actinopterygii</taxon>
        <taxon>Neopterygii</taxon>
        <taxon>Teleostei</taxon>
        <taxon>Neoteleostei</taxon>
        <taxon>Acanthomorphata</taxon>
        <taxon>Ovalentaria</taxon>
        <taxon>Atherinomorphae</taxon>
        <taxon>Cyprinodontiformes</taxon>
        <taxon>Cyprinodontidae</taxon>
        <taxon>Cyprinodon</taxon>
    </lineage>
</organism>
<evidence type="ECO:0000259" key="4">
    <source>
        <dbReference type="PROSITE" id="PS50915"/>
    </source>
</evidence>
<feature type="region of interest" description="Disordered" evidence="3">
    <location>
        <begin position="2442"/>
        <end position="2470"/>
    </location>
</feature>
<feature type="region of interest" description="Disordered" evidence="3">
    <location>
        <begin position="2846"/>
        <end position="2867"/>
    </location>
</feature>
<feature type="region of interest" description="Disordered" evidence="3">
    <location>
        <begin position="1837"/>
        <end position="2413"/>
    </location>
</feature>
<feature type="compositionally biased region" description="Polar residues" evidence="3">
    <location>
        <begin position="554"/>
        <end position="563"/>
    </location>
</feature>
<feature type="compositionally biased region" description="Polar residues" evidence="3">
    <location>
        <begin position="1866"/>
        <end position="1886"/>
    </location>
</feature>
<dbReference type="Ensembl" id="ENSCVAT00000006324.1">
    <property type="protein sequence ID" value="ENSCVAP00000005654.1"/>
    <property type="gene ID" value="ENSCVAG00000007110.1"/>
</dbReference>
<feature type="compositionally biased region" description="Polar residues" evidence="3">
    <location>
        <begin position="261"/>
        <end position="287"/>
    </location>
</feature>
<reference evidence="5" key="2">
    <citation type="submission" date="2025-09" db="UniProtKB">
        <authorList>
            <consortium name="Ensembl"/>
        </authorList>
    </citation>
    <scope>IDENTIFICATION</scope>
</reference>
<feature type="compositionally biased region" description="Basic and acidic residues" evidence="3">
    <location>
        <begin position="1147"/>
        <end position="1157"/>
    </location>
</feature>
<feature type="compositionally biased region" description="Polar residues" evidence="3">
    <location>
        <begin position="1429"/>
        <end position="1443"/>
    </location>
</feature>
<feature type="region of interest" description="Disordered" evidence="3">
    <location>
        <begin position="1680"/>
        <end position="1747"/>
    </location>
</feature>
<comment type="similarity">
    <text evidence="1">Belongs to the beta/gamma-crystallin family.</text>
</comment>
<feature type="compositionally biased region" description="Basic and acidic residues" evidence="3">
    <location>
        <begin position="2081"/>
        <end position="2113"/>
    </location>
</feature>
<feature type="region of interest" description="Disordered" evidence="3">
    <location>
        <begin position="1300"/>
        <end position="1374"/>
    </location>
</feature>
<protein>
    <submittedName>
        <fullName evidence="5">Crystallin beta-gamma domain containing 1</fullName>
    </submittedName>
</protein>
<feature type="compositionally biased region" description="Basic and acidic residues" evidence="3">
    <location>
        <begin position="2286"/>
        <end position="2321"/>
    </location>
</feature>
<feature type="region of interest" description="Disordered" evidence="3">
    <location>
        <begin position="1"/>
        <end position="93"/>
    </location>
</feature>
<feature type="compositionally biased region" description="Basic and acidic residues" evidence="3">
    <location>
        <begin position="205"/>
        <end position="219"/>
    </location>
</feature>
<feature type="domain" description="Beta/gamma crystallin 'Greek key'" evidence="4">
    <location>
        <begin position="3354"/>
        <end position="3396"/>
    </location>
</feature>
<feature type="region of interest" description="Disordered" evidence="3">
    <location>
        <begin position="2491"/>
        <end position="2553"/>
    </location>
</feature>
<feature type="compositionally biased region" description="Basic and acidic residues" evidence="3">
    <location>
        <begin position="1592"/>
        <end position="1605"/>
    </location>
</feature>
<proteinExistence type="inferred from homology"/>
<evidence type="ECO:0000313" key="5">
    <source>
        <dbReference type="Ensembl" id="ENSCVAP00000005654.1"/>
    </source>
</evidence>
<feature type="compositionally biased region" description="Basic and acidic residues" evidence="3">
    <location>
        <begin position="2495"/>
        <end position="2517"/>
    </location>
</feature>
<feature type="compositionally biased region" description="Basic and acidic residues" evidence="3">
    <location>
        <begin position="2541"/>
        <end position="2552"/>
    </location>
</feature>
<feature type="compositionally biased region" description="Basic and acidic residues" evidence="3">
    <location>
        <begin position="1452"/>
        <end position="1473"/>
    </location>
</feature>
<feature type="compositionally biased region" description="Basic and acidic residues" evidence="3">
    <location>
        <begin position="2991"/>
        <end position="3013"/>
    </location>
</feature>
<feature type="compositionally biased region" description="Polar residues" evidence="3">
    <location>
        <begin position="2975"/>
        <end position="2989"/>
    </location>
</feature>
<feature type="compositionally biased region" description="Polar residues" evidence="3">
    <location>
        <begin position="977"/>
        <end position="993"/>
    </location>
</feature>
<feature type="compositionally biased region" description="Basic and acidic residues" evidence="3">
    <location>
        <begin position="393"/>
        <end position="403"/>
    </location>
</feature>
<dbReference type="Proteomes" id="UP000265020">
    <property type="component" value="Unassembled WGS sequence"/>
</dbReference>
<dbReference type="OrthoDB" id="9895617at2759"/>
<dbReference type="RefSeq" id="XP_015236755.1">
    <property type="nucleotide sequence ID" value="XM_015381269.1"/>
</dbReference>
<feature type="compositionally biased region" description="Polar residues" evidence="3">
    <location>
        <begin position="127"/>
        <end position="144"/>
    </location>
</feature>
<dbReference type="SUPFAM" id="SSF50370">
    <property type="entry name" value="Ricin B-like lectins"/>
    <property type="match status" value="1"/>
</dbReference>
<feature type="domain" description="Beta/gamma crystallin 'Greek key'" evidence="4">
    <location>
        <begin position="3637"/>
        <end position="3681"/>
    </location>
</feature>
<sequence length="3907" mass="430614">MSKTGTLRGFFKQKSADKEKEKEKKELKRAATIHRDDPSSLQGDPGPLRPWEGGAHPEDETPCSPKEKKSKRFLSLKLRKKKNKKEEDGGDMFEELDSFNSRMSYDQMSVSTECSFRPGSDWDPHSEQSSVINLDMNQPTSPMSPSKLKGEKRGMFGRIANFLNKKKSNSRHQSNSSANSSQPTSPVSPRFFASQLEDELTPLTDSHKRSQDASAKAELDDSLSQSSGPSVSSLIAVDPDLPFADSGSSGRSSVKEVPISRVSTDGVQKNSGNITPTSADFSSPVCPNSDSDLGFADSVVEEVSKRLQVNLDNNVQSSREEIMVTPTTPMSLKTPISLKVDSPKSPNLISICLASKKTMVKVGEKGHSTVLKGITLSHQLSTSHTATNQQDKNAPDSQKEHSGVNKPSFGLSEQTGPAWSPPPETEQTPEEDSPIQLHKAIWVETYLGEEQEEEGEMDVMKQGEEGFRVDSPPVLAIPVTVIPEDEVVTQFETPPTPTESWLSSGSLPESDISLATTSEEFQTASHQLEETDSGAIPQQEPLKEKKRETHLTRKTVSLPSKSKVSAEKVLIQAESSLEAAEEALTSETSNGVELSGLTSLQKDSEAKIKDGITKAPPATTEEPQQVDTNNIPASIEEKETETALSGDTTAALDMSKSKLQDADPGVKSQSSLMASAKHSGTGAVGNLHGSTVSGPKSSATTTGFKVKSVSRKTTAGNKSEMTSDHPPPSERSTEKRVSGLPLLKDQSSGGHSKSRIPKVSKSDADVKSPVTPDKISDQDLLGSTINSKLPKQHKPKEPVKPPAKPVRKPSFEDPKSGRTASGNNSPTKLMYKTPVKLIKEKSDEVFLDDMEKEPEQRSGKKGYHPDGETLQQSQSQSGSSHASKSKLPVSSPTRKTHISVTPTRCNSDKGETVQKQSPVYEEDTPVDEKPETESQTPQREIPEKGTGSMLLKTSKISKRSTSHEESDTSSLFPPPSKQESNVFSRLTKQNENIKLNKIPIKNSTESLTSGSKLPTRSQRGSNKTKPKIQQESPKSEDSILNTDGTVKETVAADIMKDSDFKSAEKPFEIRDKQAKTAETLFEGDLTDGQISSIQSREISKSKISGDSQKTDTDKRKPEAKQVKPGNQKENKQRQKTLPSSKTYNSVKAKDDLKELPGKTKLKVSKDKTHRLMVSDIKPTPKDETIKSTEPDLDEGIYDDITQDGVMPTSETRKNLPAKPDDAHLESLTVGSDCLNSGDFLDDQTKAVNYELYHTVTEGAVKGFEAGEKIKEEVGWKPAEALDVETEAVTVCELPQNVEKQSNKEALLGESGSREKDSKPNEMLNRTVIESSESQNSCKKELEERPLDFAGGGVIDSGKTDHLSSEKSLQPEAKKKQLTVVTNVLKGETDSFESKSVILNTTASVIDAEQKTLLQEDSESDSGKTRQQNKESVQPSSEISTTGSKLLDTESTEITKEKEVLPNKDKTVNDKTTERNAQTSVKSKSGAEDKHIINRVGYENYNSDYNQKAARSEKGKTEDNEKDPTAVDLPIVNAHNEENRVKNEAKEISKSFEKENVIADSQDGKENVAKTKATNPDVQSANGQETQLTRMVGKIDEETSKSEHPNSETTESSLPSLMSKGRNQHVHEMETIGNKDGKPLEMEQINLPNQSAATVVATPESQQANSEIRVSPLQSLVKEKKQVTFGEKDGNLKETMDEKSETSQGARQEIPEETTVSQVNQMPSSLSQDGEETRDEAKVKDTLSESLGNEFVIINPNKDTGNLQELNCSFEIEQNVDKKRPSEEKLQVAKHLTNKSPNQSNADAEVEEKGHGKVGGLLNEKTEHLEEIYTDVKQEKEIIKSPEGYKDSKTDLKCTPKSVQEEASKEMTPSQFQEVNITATNVQSPEGTQEKATGKAHSHITQNKTTCKDDSNETKEKTTSKDQSKENQDRMTSEGQLNGTQDTTIGKDDSNEAEDKPTSRNQLNETQEETASKDQSIAIQENTTSKAQSPITQNKTISKDKSNETQDTTTNEFQTKESQDKTTTKEKTNESQEKTESKDQSEETHAKKESGGQSSELQEKSASKDQSDETRDNNASGGHLNELQEKTASKDHSKENQDKTANRGQSDEIQDKTTSKVQFKKTQDGTTSKEQCKETQDGTTSKDQLKETQDGITNNVQLKETQHGTTRKNQSNATQDKTTTKDQTNESQKKTASNDQSDETQDKNKSGGQSSELQDKTVSKGQLNEVQDMFISKDQSNETPEKPKIKDQSKEIQDKTTSEDQSKKTQDKIIRKDQSNETQDTTTNKFQTKESQDKTTTKDKTNETQKKTASKDQSDETQDKNKSGGKSSELQDKTASKGQLNEVQDMFISKDQSNQTPEKPKMKDQSKEIQDKTTSKDQSKKTPDKFQRSVNVNTMSRLEITKDTASTVNGDPDTITAKLDQEKLTGSEPETIRKEVQVKLIEKQSGRETQDSGLLCYKEKSEDQDTSSEVLLGKTATPNYITEVCNQEFQTPKTITGKDEDLPKPVQELKDTSSDPKTRQCTGKITKITESQLTSPTSPSAEDAKELSEDVKRKAFGSTSSKLDIFDEKSKLETDQSAMSLSQNENLEEELGNLMIEVSKKTIKRETQDHESTAEPKGCHGVDLQELPLSAVEQAQKSSISTKENACASQVQELSPQHEYPKTDQKEKLPAVIIGDLKTEIQDLNARTGQIVEHPIEQSVQINLSPVSLTENKKVPKSGTLKDSSIPPFEDGKVEVKEILDAKSSNDSAVKEVQKEIPNVAKNKSNQNDAKQNTNITTLEQNLPNTAVCTEQKGKYPIASAQGMLGNDNLKNAKGSEGTTHKPGSFTEMSTVEAGYKEGAQEILTKETTPNRNSVNVLSTPKQIPSAWLDVEDRHKKKKGRRRNEDETVSDDEFIEPDAISDFINSVREGGIPFSLPRKRHIRKKLPSPPLPAIREDHFERTFDPQEFQFGLRKNDKRMNLSPAMIIKQKAANRDGPTSHSEENCTSVDPLTTKKTEGEDGDKESHVEAGKAEGQDNGPGKMTSRLERMSILTGLLSSPRTSRKARAEASSPSNDTVPSNQQQAMPSVGLQEAIASPLPVALDDNGSIQGTDQSQITKGGADAVSESTLSSSSAPPLPACSETKLPDHLEKYLKKDEREPEASVDSTQTADVTPPALNHTSIPNISVVDVDQTNPTAMPSITNYTDEISHNRIHTAKKPLVRGHHRRPGKIVIHENAQFGGEAYEIYGDIEDSTTMKLSPVISVKVVRGCWLLYEKPGFQGRVIALEEGPMEQIVNIWADEGTPETLNQMDQLVPTTPMVVGSLRLAVRDYSTPRIDLYSEVNGLGIMSSYCEDTPELGSFGIPQTTGSIKVHSGVWLVYSDPGFNGVLEVLAVGEYPHPQSWGFPQPFIGSLRPLQMGQIRVENPLDVKALVFEKPNFEGQCLDLDGDVYNLLEQQQTGGKNTTLSSVGSVKILGGLWVGYQDADFEGQQYILEEGEYPQCSEWGGSEDGLLSLRPVLGDFLSPHLKMFKEPDFNERGIHTNLVGPVISMEDVGHSTKTQSIIITAGVWLAFEQPGFSGEVYVLEKGMYSCPEDWGAQNFRISSIQPVFHDMLMGTPKFKVQLFSEPDFQGRLLALEDSKDDLDGDFTPKSCKVMAGSWVAYEEAMFKGNMYVLEEGEYPNTDAMGLMSSDCVLRSLQTTGHAFSLPYIVLFNKVDCRGRRIALTSGTVNLQHGGMDARIRSLVVEGGMWVLYEDNNYRGRQLFLHPGKVHDFCKNSGWQRIGSLRPLMQQKPMYFRLRNRETGFLMSLTGTLDDIKLMRVQAVEETGGAEQLWLYRDGQISCKLLEEYFLDISGSMVMAGSRLCISPEPGKESQQWSVTRDGLVRTKLDANLILEIKGGHQYDKNQIILNNFDERKMIQRWTLEIL</sequence>
<dbReference type="SMART" id="SM00247">
    <property type="entry name" value="XTALbg"/>
    <property type="match status" value="6"/>
</dbReference>
<dbReference type="GeneID" id="107088843"/>
<feature type="compositionally biased region" description="Polar residues" evidence="3">
    <location>
        <begin position="1088"/>
        <end position="1107"/>
    </location>
</feature>
<feature type="compositionally biased region" description="Polar residues" evidence="3">
    <location>
        <begin position="1713"/>
        <end position="1727"/>
    </location>
</feature>
<feature type="compositionally biased region" description="Basic and acidic residues" evidence="3">
    <location>
        <begin position="1509"/>
        <end position="1524"/>
    </location>
</feature>
<feature type="compositionally biased region" description="Basic and acidic residues" evidence="3">
    <location>
        <begin position="1108"/>
        <end position="1132"/>
    </location>
</feature>
<feature type="compositionally biased region" description="Polar residues" evidence="3">
    <location>
        <begin position="1571"/>
        <end position="1588"/>
    </location>
</feature>
<feature type="compositionally biased region" description="Basic and acidic residues" evidence="3">
    <location>
        <begin position="2234"/>
        <end position="2274"/>
    </location>
</feature>
<feature type="compositionally biased region" description="Low complexity" evidence="3">
    <location>
        <begin position="871"/>
        <end position="882"/>
    </location>
</feature>
<feature type="compositionally biased region" description="Basic residues" evidence="3">
    <location>
        <begin position="68"/>
        <end position="83"/>
    </location>
</feature>
<dbReference type="STRING" id="28743.ENSCVAP00000005654"/>
<keyword evidence="2" id="KW-0677">Repeat</keyword>
<feature type="domain" description="Beta/gamma crystallin 'Greek key'" evidence="4">
    <location>
        <begin position="3208"/>
        <end position="3247"/>
    </location>
</feature>
<dbReference type="Pfam" id="PF00030">
    <property type="entry name" value="Crystall"/>
    <property type="match status" value="6"/>
</dbReference>
<dbReference type="PROSITE" id="PS50915">
    <property type="entry name" value="CRYSTALLIN_BETA_GAMMA"/>
    <property type="match status" value="8"/>
</dbReference>
<feature type="compositionally biased region" description="Polar residues" evidence="3">
    <location>
        <begin position="621"/>
        <end position="632"/>
    </location>
</feature>
<dbReference type="CTD" id="556848"/>
<feature type="compositionally biased region" description="Low complexity" evidence="3">
    <location>
        <begin position="171"/>
        <end position="181"/>
    </location>
</feature>
<feature type="compositionally biased region" description="Basic and acidic residues" evidence="3">
    <location>
        <begin position="1210"/>
        <end position="1220"/>
    </location>
</feature>
<feature type="compositionally biased region" description="Basic and acidic residues" evidence="3">
    <location>
        <begin position="1944"/>
        <end position="1957"/>
    </location>
</feature>
<feature type="region of interest" description="Disordered" evidence="3">
    <location>
        <begin position="1773"/>
        <end position="1819"/>
    </location>
</feature>
<keyword evidence="6" id="KW-1185">Reference proteome</keyword>
<feature type="compositionally biased region" description="Basic and acidic residues" evidence="3">
    <location>
        <begin position="14"/>
        <end position="38"/>
    </location>
</feature>
<feature type="compositionally biased region" description="Polar residues" evidence="3">
    <location>
        <begin position="2275"/>
        <end position="2285"/>
    </location>
</feature>
<feature type="compositionally biased region" description="Basic and acidic residues" evidence="3">
    <location>
        <begin position="1178"/>
        <end position="1189"/>
    </location>
</feature>
<feature type="compositionally biased region" description="Polar residues" evidence="3">
    <location>
        <begin position="2846"/>
        <end position="2862"/>
    </location>
</feature>
<feature type="compositionally biased region" description="Basic and acidic residues" evidence="3">
    <location>
        <begin position="2013"/>
        <end position="2049"/>
    </location>
</feature>
<feature type="domain" description="Beta/gamma crystallin 'Greek key'" evidence="4">
    <location>
        <begin position="3408"/>
        <end position="3455"/>
    </location>
</feature>
<feature type="region of interest" description="Disordered" evidence="3">
    <location>
        <begin position="522"/>
        <end position="567"/>
    </location>
</feature>
<feature type="compositionally biased region" description="Polar residues" evidence="3">
    <location>
        <begin position="888"/>
        <end position="905"/>
    </location>
</feature>
<dbReference type="InterPro" id="IPR050252">
    <property type="entry name" value="Beta/Gamma-Crystallin"/>
</dbReference>
<feature type="region of interest" description="Disordered" evidence="3">
    <location>
        <begin position="582"/>
        <end position="1044"/>
    </location>
</feature>
<dbReference type="SUPFAM" id="SSF49695">
    <property type="entry name" value="gamma-Crystallin-like"/>
    <property type="match status" value="3"/>
</dbReference>